<dbReference type="InterPro" id="IPR012318">
    <property type="entry name" value="HTH_CRP"/>
</dbReference>
<keyword evidence="1" id="KW-0805">Transcription regulation</keyword>
<dbReference type="GO" id="GO:0003677">
    <property type="term" value="F:DNA binding"/>
    <property type="evidence" value="ECO:0007669"/>
    <property type="project" value="UniProtKB-KW"/>
</dbReference>
<evidence type="ECO:0000256" key="1">
    <source>
        <dbReference type="ARBA" id="ARBA00023015"/>
    </source>
</evidence>
<keyword evidence="7" id="KW-1185">Reference proteome</keyword>
<dbReference type="Pfam" id="PF00027">
    <property type="entry name" value="cNMP_binding"/>
    <property type="match status" value="1"/>
</dbReference>
<sequence>MKKYLQILQACPLFHNKDRQEITSIIEQSKHKICAYKKNEYICQCWQSFPYLGIVLEGSLEVHNNLESGKIVHVLYKNKGNVLGGAMVFSKDYDGQFDVIAKETCKLLLIEKKSVFNVLLKDSVIASNILDLFSREIINLNKKIVLFSYSLIREKIAYFLLQNIESNAASVIHLPYSKKALSEHLHVSRSTLSRELKKLSTQGILEINHKTIVILNKQKLEAILNNNE</sequence>
<dbReference type="InterPro" id="IPR014710">
    <property type="entry name" value="RmlC-like_jellyroll"/>
</dbReference>
<dbReference type="EMBL" id="CP058649">
    <property type="protein sequence ID" value="QUI22088.1"/>
    <property type="molecule type" value="Genomic_DNA"/>
</dbReference>
<keyword evidence="3" id="KW-0804">Transcription</keyword>
<feature type="domain" description="Cyclic nucleotide-binding" evidence="4">
    <location>
        <begin position="13"/>
        <end position="136"/>
    </location>
</feature>
<dbReference type="SMART" id="SM00419">
    <property type="entry name" value="HTH_CRP"/>
    <property type="match status" value="1"/>
</dbReference>
<evidence type="ECO:0000259" key="5">
    <source>
        <dbReference type="PROSITE" id="PS51063"/>
    </source>
</evidence>
<dbReference type="InterPro" id="IPR036390">
    <property type="entry name" value="WH_DNA-bd_sf"/>
</dbReference>
<feature type="domain" description="HTH crp-type" evidence="5">
    <location>
        <begin position="150"/>
        <end position="218"/>
    </location>
</feature>
<accession>A0A8J8MIX1</accession>
<protein>
    <submittedName>
        <fullName evidence="6">Crp/Fnr family transcriptional regulator</fullName>
    </submittedName>
</protein>
<dbReference type="AlphaFoldDB" id="A0A8J8MIX1"/>
<reference evidence="6" key="1">
    <citation type="submission" date="2020-07" db="EMBL/GenBank/DDBJ databases">
        <title>Vallitalea pronyensis genome.</title>
        <authorList>
            <person name="Postec A."/>
        </authorList>
    </citation>
    <scope>NUCLEOTIDE SEQUENCE</scope>
    <source>
        <strain evidence="6">FatNI3</strain>
    </source>
</reference>
<dbReference type="RefSeq" id="WP_212697566.1">
    <property type="nucleotide sequence ID" value="NZ_CP058649.1"/>
</dbReference>
<dbReference type="InterPro" id="IPR018490">
    <property type="entry name" value="cNMP-bd_dom_sf"/>
</dbReference>
<gene>
    <name evidence="6" type="ORF">HZI73_07150</name>
</gene>
<dbReference type="PROSITE" id="PS50042">
    <property type="entry name" value="CNMP_BINDING_3"/>
    <property type="match status" value="1"/>
</dbReference>
<dbReference type="PANTHER" id="PTHR24567:SF58">
    <property type="entry name" value="CYCLIC AMP-BINDING REGULATORY PROTEIN"/>
    <property type="match status" value="1"/>
</dbReference>
<evidence type="ECO:0000256" key="2">
    <source>
        <dbReference type="ARBA" id="ARBA00023125"/>
    </source>
</evidence>
<name>A0A8J8MIX1_9FIRM</name>
<dbReference type="KEGG" id="vpy:HZI73_07150"/>
<proteinExistence type="predicted"/>
<dbReference type="PROSITE" id="PS51063">
    <property type="entry name" value="HTH_CRP_2"/>
    <property type="match status" value="1"/>
</dbReference>
<evidence type="ECO:0000313" key="6">
    <source>
        <dbReference type="EMBL" id="QUI22088.1"/>
    </source>
</evidence>
<evidence type="ECO:0000256" key="3">
    <source>
        <dbReference type="ARBA" id="ARBA00023163"/>
    </source>
</evidence>
<dbReference type="GO" id="GO:0003700">
    <property type="term" value="F:DNA-binding transcription factor activity"/>
    <property type="evidence" value="ECO:0007669"/>
    <property type="project" value="TreeGrafter"/>
</dbReference>
<dbReference type="Gene3D" id="2.60.120.10">
    <property type="entry name" value="Jelly Rolls"/>
    <property type="match status" value="1"/>
</dbReference>
<evidence type="ECO:0000259" key="4">
    <source>
        <dbReference type="PROSITE" id="PS50042"/>
    </source>
</evidence>
<organism evidence="6 7">
    <name type="scientific">Vallitalea pronyensis</name>
    <dbReference type="NCBI Taxonomy" id="1348613"/>
    <lineage>
        <taxon>Bacteria</taxon>
        <taxon>Bacillati</taxon>
        <taxon>Bacillota</taxon>
        <taxon>Clostridia</taxon>
        <taxon>Lachnospirales</taxon>
        <taxon>Vallitaleaceae</taxon>
        <taxon>Vallitalea</taxon>
    </lineage>
</organism>
<evidence type="ECO:0000313" key="7">
    <source>
        <dbReference type="Proteomes" id="UP000683246"/>
    </source>
</evidence>
<keyword evidence="2" id="KW-0238">DNA-binding</keyword>
<dbReference type="CDD" id="cd00038">
    <property type="entry name" value="CAP_ED"/>
    <property type="match status" value="1"/>
</dbReference>
<dbReference type="Proteomes" id="UP000683246">
    <property type="component" value="Chromosome"/>
</dbReference>
<dbReference type="Pfam" id="PF13545">
    <property type="entry name" value="HTH_Crp_2"/>
    <property type="match status" value="1"/>
</dbReference>
<dbReference type="SUPFAM" id="SSF51206">
    <property type="entry name" value="cAMP-binding domain-like"/>
    <property type="match status" value="1"/>
</dbReference>
<dbReference type="InterPro" id="IPR050397">
    <property type="entry name" value="Env_Response_Regulators"/>
</dbReference>
<dbReference type="InterPro" id="IPR000595">
    <property type="entry name" value="cNMP-bd_dom"/>
</dbReference>
<dbReference type="GO" id="GO:0005829">
    <property type="term" value="C:cytosol"/>
    <property type="evidence" value="ECO:0007669"/>
    <property type="project" value="TreeGrafter"/>
</dbReference>
<dbReference type="PANTHER" id="PTHR24567">
    <property type="entry name" value="CRP FAMILY TRANSCRIPTIONAL REGULATORY PROTEIN"/>
    <property type="match status" value="1"/>
</dbReference>
<dbReference type="SUPFAM" id="SSF46785">
    <property type="entry name" value="Winged helix' DNA-binding domain"/>
    <property type="match status" value="1"/>
</dbReference>